<reference evidence="1 2" key="1">
    <citation type="submission" date="2024-04" db="EMBL/GenBank/DDBJ databases">
        <title>A novel species isolated from cricket.</title>
        <authorList>
            <person name="Wang H.-C."/>
        </authorList>
    </citation>
    <scope>NUCLEOTIDE SEQUENCE [LARGE SCALE GENOMIC DNA]</scope>
    <source>
        <strain evidence="1 2">WL0021</strain>
    </source>
</reference>
<sequence>MKEYGQCVGRSFAINVSKSDDRDLSAELAFTACKTEYDVVHKLLEIEFGERASILVSHTKSIIKKRVIDEHKVSVDSFLESYSVMASVLLYCDNVNADYTLDLMKKTKNLISKLDARYQDIQAFDRDTINKINAMGELAQNSEKIFCQSMKQDLDKLGFKLIFEK</sequence>
<keyword evidence="2" id="KW-1185">Reference proteome</keyword>
<evidence type="ECO:0000313" key="2">
    <source>
        <dbReference type="Proteomes" id="UP001418637"/>
    </source>
</evidence>
<name>A0ABV0BHR6_9HYPH</name>
<organism evidence="1 2">
    <name type="scientific">Hohaiivirga grylli</name>
    <dbReference type="NCBI Taxonomy" id="3133970"/>
    <lineage>
        <taxon>Bacteria</taxon>
        <taxon>Pseudomonadati</taxon>
        <taxon>Pseudomonadota</taxon>
        <taxon>Alphaproteobacteria</taxon>
        <taxon>Hyphomicrobiales</taxon>
        <taxon>Methylobacteriaceae</taxon>
        <taxon>Hohaiivirga</taxon>
    </lineage>
</organism>
<accession>A0ABV0BHR6</accession>
<gene>
    <name evidence="1" type="ORF">WJT86_05420</name>
</gene>
<comment type="caution">
    <text evidence="1">The sequence shown here is derived from an EMBL/GenBank/DDBJ whole genome shotgun (WGS) entry which is preliminary data.</text>
</comment>
<evidence type="ECO:0000313" key="1">
    <source>
        <dbReference type="EMBL" id="MEN3930504.1"/>
    </source>
</evidence>
<dbReference type="Proteomes" id="UP001418637">
    <property type="component" value="Unassembled WGS sequence"/>
</dbReference>
<protein>
    <submittedName>
        <fullName evidence="1">Uncharacterized protein</fullName>
    </submittedName>
</protein>
<dbReference type="EMBL" id="JBBYXI010000002">
    <property type="protein sequence ID" value="MEN3930504.1"/>
    <property type="molecule type" value="Genomic_DNA"/>
</dbReference>
<proteinExistence type="predicted"/>